<dbReference type="InterPro" id="IPR028989">
    <property type="entry name" value="RimP_N"/>
</dbReference>
<dbReference type="SUPFAM" id="SSF74942">
    <property type="entry name" value="YhbC-like, C-terminal domain"/>
    <property type="match status" value="1"/>
</dbReference>
<feature type="domain" description="Ribosome maturation factor RimP N-terminal" evidence="4">
    <location>
        <begin position="20"/>
        <end position="89"/>
    </location>
</feature>
<name>A0A3N1UJB4_9BACT</name>
<keyword evidence="2 3" id="KW-0690">Ribosome biogenesis</keyword>
<keyword evidence="1 3" id="KW-0963">Cytoplasm</keyword>
<dbReference type="Proteomes" id="UP000276223">
    <property type="component" value="Unassembled WGS sequence"/>
</dbReference>
<sequence>MNGKVEATRAVVQKIWDLTAPLVTAEGMELIEVEYRRESQGWVLRLFVDRDDGVSVEDCASVSRMVSDLLDVEDPIPGPYHLEVSSPGLNRPLRRWEHFQRQIGNVISVRTRLPIESRKNFKGTLVAAHPEGIRMECDGTFFDIPLNAVERARLRYFESSQRTPKPMRSD</sequence>
<organism evidence="6 7">
    <name type="scientific">Desulfosoma caldarium</name>
    <dbReference type="NCBI Taxonomy" id="610254"/>
    <lineage>
        <taxon>Bacteria</taxon>
        <taxon>Pseudomonadati</taxon>
        <taxon>Thermodesulfobacteriota</taxon>
        <taxon>Syntrophobacteria</taxon>
        <taxon>Syntrophobacterales</taxon>
        <taxon>Syntrophobacteraceae</taxon>
        <taxon>Desulfosoma</taxon>
    </lineage>
</organism>
<dbReference type="OrthoDB" id="9805006at2"/>
<dbReference type="HAMAP" id="MF_01077">
    <property type="entry name" value="RimP"/>
    <property type="match status" value="1"/>
</dbReference>
<dbReference type="Pfam" id="PF02576">
    <property type="entry name" value="RimP_N"/>
    <property type="match status" value="1"/>
</dbReference>
<reference evidence="6 7" key="1">
    <citation type="submission" date="2018-11" db="EMBL/GenBank/DDBJ databases">
        <title>Genomic Encyclopedia of Type Strains, Phase IV (KMG-IV): sequencing the most valuable type-strain genomes for metagenomic binning, comparative biology and taxonomic classification.</title>
        <authorList>
            <person name="Goeker M."/>
        </authorList>
    </citation>
    <scope>NUCLEOTIDE SEQUENCE [LARGE SCALE GENOMIC DNA]</scope>
    <source>
        <strain evidence="6 7">DSM 22027</strain>
    </source>
</reference>
<protein>
    <recommendedName>
        <fullName evidence="3">Ribosome maturation factor RimP</fullName>
    </recommendedName>
</protein>
<comment type="similarity">
    <text evidence="3">Belongs to the RimP family.</text>
</comment>
<evidence type="ECO:0000256" key="3">
    <source>
        <dbReference type="HAMAP-Rule" id="MF_01077"/>
    </source>
</evidence>
<dbReference type="InterPro" id="IPR036847">
    <property type="entry name" value="RimP_C_sf"/>
</dbReference>
<evidence type="ECO:0000259" key="4">
    <source>
        <dbReference type="Pfam" id="PF02576"/>
    </source>
</evidence>
<evidence type="ECO:0000313" key="7">
    <source>
        <dbReference type="Proteomes" id="UP000276223"/>
    </source>
</evidence>
<dbReference type="InterPro" id="IPR035956">
    <property type="entry name" value="RimP_N_sf"/>
</dbReference>
<dbReference type="AlphaFoldDB" id="A0A3N1UJB4"/>
<dbReference type="PANTHER" id="PTHR33867">
    <property type="entry name" value="RIBOSOME MATURATION FACTOR RIMP"/>
    <property type="match status" value="1"/>
</dbReference>
<dbReference type="SUPFAM" id="SSF75420">
    <property type="entry name" value="YhbC-like, N-terminal domain"/>
    <property type="match status" value="1"/>
</dbReference>
<dbReference type="Gene3D" id="3.30.300.70">
    <property type="entry name" value="RimP-like superfamily, N-terminal"/>
    <property type="match status" value="1"/>
</dbReference>
<dbReference type="InterPro" id="IPR003728">
    <property type="entry name" value="Ribosome_maturation_RimP"/>
</dbReference>
<keyword evidence="7" id="KW-1185">Reference proteome</keyword>
<dbReference type="Pfam" id="PF17384">
    <property type="entry name" value="DUF150_C"/>
    <property type="match status" value="1"/>
</dbReference>
<proteinExistence type="inferred from homology"/>
<dbReference type="EMBL" id="RJVA01000015">
    <property type="protein sequence ID" value="ROQ90193.1"/>
    <property type="molecule type" value="Genomic_DNA"/>
</dbReference>
<comment type="subcellular location">
    <subcellularLocation>
        <location evidence="3">Cytoplasm</location>
    </subcellularLocation>
</comment>
<dbReference type="GO" id="GO:0005829">
    <property type="term" value="C:cytosol"/>
    <property type="evidence" value="ECO:0007669"/>
    <property type="project" value="TreeGrafter"/>
</dbReference>
<dbReference type="InterPro" id="IPR028998">
    <property type="entry name" value="RimP_C"/>
</dbReference>
<evidence type="ECO:0000256" key="1">
    <source>
        <dbReference type="ARBA" id="ARBA00022490"/>
    </source>
</evidence>
<gene>
    <name evidence="3" type="primary">rimP</name>
    <name evidence="6" type="ORF">EDC27_2808</name>
</gene>
<accession>A0A3N1UJB4</accession>
<dbReference type="Gene3D" id="2.30.30.180">
    <property type="entry name" value="Ribosome maturation factor RimP, C-terminal domain"/>
    <property type="match status" value="1"/>
</dbReference>
<dbReference type="RefSeq" id="WP_123291254.1">
    <property type="nucleotide sequence ID" value="NZ_RJVA01000015.1"/>
</dbReference>
<evidence type="ECO:0000313" key="6">
    <source>
        <dbReference type="EMBL" id="ROQ90193.1"/>
    </source>
</evidence>
<dbReference type="FunFam" id="3.30.300.70:FF:000001">
    <property type="entry name" value="Ribosome maturation factor RimP"/>
    <property type="match status" value="1"/>
</dbReference>
<dbReference type="GO" id="GO:0006412">
    <property type="term" value="P:translation"/>
    <property type="evidence" value="ECO:0007669"/>
    <property type="project" value="TreeGrafter"/>
</dbReference>
<dbReference type="GO" id="GO:0000028">
    <property type="term" value="P:ribosomal small subunit assembly"/>
    <property type="evidence" value="ECO:0007669"/>
    <property type="project" value="TreeGrafter"/>
</dbReference>
<comment type="caution">
    <text evidence="6">The sequence shown here is derived from an EMBL/GenBank/DDBJ whole genome shotgun (WGS) entry which is preliminary data.</text>
</comment>
<dbReference type="CDD" id="cd01734">
    <property type="entry name" value="YlxS_C"/>
    <property type="match status" value="1"/>
</dbReference>
<evidence type="ECO:0000256" key="2">
    <source>
        <dbReference type="ARBA" id="ARBA00022517"/>
    </source>
</evidence>
<evidence type="ECO:0000259" key="5">
    <source>
        <dbReference type="Pfam" id="PF17384"/>
    </source>
</evidence>
<comment type="function">
    <text evidence="3">Required for maturation of 30S ribosomal subunits.</text>
</comment>
<dbReference type="PANTHER" id="PTHR33867:SF1">
    <property type="entry name" value="RIBOSOME MATURATION FACTOR RIMP"/>
    <property type="match status" value="1"/>
</dbReference>
<feature type="domain" description="Ribosome maturation factor RimP C-terminal" evidence="5">
    <location>
        <begin position="93"/>
        <end position="154"/>
    </location>
</feature>